<keyword evidence="1" id="KW-0378">Hydrolase</keyword>
<dbReference type="RefSeq" id="WP_230869239.1">
    <property type="nucleotide sequence ID" value="NZ_CP046640.1"/>
</dbReference>
<accession>A0A8A7KFE4</accession>
<dbReference type="InterPro" id="IPR050535">
    <property type="entry name" value="DNA_Repair-Maintenance_Comp"/>
</dbReference>
<keyword evidence="3" id="KW-0269">Exonuclease</keyword>
<dbReference type="Gene3D" id="3.60.21.10">
    <property type="match status" value="1"/>
</dbReference>
<dbReference type="InterPro" id="IPR041796">
    <property type="entry name" value="Mre11_N"/>
</dbReference>
<sequence length="383" mass="43928">MGLKILHTADLHLGMKFSNYPAYIREDLIEARFNTLENLVSTANQEECNLFVIAGDLFDKLNIPLRDIKRVIGILNNFAGDCVLVMPGNHDYDNGMVELWQCFQDNISDRLILLNKAKPYKLTHFDLDLTVYPAYCDRKHSAANKLDWIKDYYQGLDDGGKCPGTYQLGIAHGALNGLSPDMSDRYFNMSEEELLELPVDLWLLGHTHIPYPANRELNNRRIFNAGTAEPDGLDCSHNGTAWLIEISREQEGSTEVSATLLETGFYRFKDLSYTIEVRADLLRIKEELLSDNPEQSLLRLKLSGRVDEDLYNNKEAVYQELRDRLAYLEIDDSSLKLRITEEVIDREFSRSSFPYLVLKELAASKEDEDALQLAYELIKEVRE</sequence>
<dbReference type="CDD" id="cd00840">
    <property type="entry name" value="MPP_Mre11_N"/>
    <property type="match status" value="1"/>
</dbReference>
<keyword evidence="3" id="KW-0540">Nuclease</keyword>
<dbReference type="Proteomes" id="UP000665020">
    <property type="component" value="Chromosome"/>
</dbReference>
<protein>
    <submittedName>
        <fullName evidence="3">DNA repair exonuclease</fullName>
    </submittedName>
</protein>
<dbReference type="SUPFAM" id="SSF56300">
    <property type="entry name" value="Metallo-dependent phosphatases"/>
    <property type="match status" value="1"/>
</dbReference>
<dbReference type="PANTHER" id="PTHR30337:SF7">
    <property type="entry name" value="PHOSPHOESTERASE"/>
    <property type="match status" value="1"/>
</dbReference>
<keyword evidence="4" id="KW-1185">Reference proteome</keyword>
<evidence type="ECO:0000259" key="2">
    <source>
        <dbReference type="Pfam" id="PF00149"/>
    </source>
</evidence>
<name>A0A8A7KFE4_9FIRM</name>
<dbReference type="GO" id="GO:0004527">
    <property type="term" value="F:exonuclease activity"/>
    <property type="evidence" value="ECO:0007669"/>
    <property type="project" value="UniProtKB-KW"/>
</dbReference>
<dbReference type="AlphaFoldDB" id="A0A8A7KFE4"/>
<dbReference type="InterPro" id="IPR004843">
    <property type="entry name" value="Calcineurin-like_PHP"/>
</dbReference>
<organism evidence="3 4">
    <name type="scientific">Iocasia fonsfrigidae</name>
    <dbReference type="NCBI Taxonomy" id="2682810"/>
    <lineage>
        <taxon>Bacteria</taxon>
        <taxon>Bacillati</taxon>
        <taxon>Bacillota</taxon>
        <taxon>Clostridia</taxon>
        <taxon>Halanaerobiales</taxon>
        <taxon>Halanaerobiaceae</taxon>
        <taxon>Iocasia</taxon>
    </lineage>
</organism>
<reference evidence="3" key="1">
    <citation type="submission" date="2019-12" db="EMBL/GenBank/DDBJ databases">
        <authorList>
            <person name="zhang j."/>
            <person name="sun C.M."/>
        </authorList>
    </citation>
    <scope>NUCLEOTIDE SEQUENCE</scope>
    <source>
        <strain evidence="3">NS-1</strain>
    </source>
</reference>
<dbReference type="EMBL" id="CP046640">
    <property type="protein sequence ID" value="QTL97617.1"/>
    <property type="molecule type" value="Genomic_DNA"/>
</dbReference>
<dbReference type="PANTHER" id="PTHR30337">
    <property type="entry name" value="COMPONENT OF ATP-DEPENDENT DSDNA EXONUCLEASE"/>
    <property type="match status" value="1"/>
</dbReference>
<evidence type="ECO:0000313" key="3">
    <source>
        <dbReference type="EMBL" id="QTL97617.1"/>
    </source>
</evidence>
<proteinExistence type="predicted"/>
<dbReference type="InterPro" id="IPR029052">
    <property type="entry name" value="Metallo-depent_PP-like"/>
</dbReference>
<evidence type="ECO:0000256" key="1">
    <source>
        <dbReference type="ARBA" id="ARBA00022801"/>
    </source>
</evidence>
<evidence type="ECO:0000313" key="4">
    <source>
        <dbReference type="Proteomes" id="UP000665020"/>
    </source>
</evidence>
<feature type="domain" description="Calcineurin-like phosphoesterase" evidence="2">
    <location>
        <begin position="3"/>
        <end position="210"/>
    </location>
</feature>
<dbReference type="Pfam" id="PF00149">
    <property type="entry name" value="Metallophos"/>
    <property type="match status" value="1"/>
</dbReference>
<dbReference type="KEGG" id="ifn:GM661_06275"/>
<gene>
    <name evidence="3" type="ORF">GM661_06275</name>
</gene>